<dbReference type="EMBL" id="WIBF01000002">
    <property type="protein sequence ID" value="MQQ07889.1"/>
    <property type="molecule type" value="Genomic_DNA"/>
</dbReference>
<reference evidence="2 3" key="1">
    <citation type="submission" date="2019-10" db="EMBL/GenBank/DDBJ databases">
        <title>Epibacterium sp. nov., isolated from seawater.</title>
        <authorList>
            <person name="Zhang X."/>
            <person name="Li N."/>
        </authorList>
    </citation>
    <scope>NUCLEOTIDE SEQUENCE [LARGE SCALE GENOMIC DNA]</scope>
    <source>
        <strain evidence="2 3">SM1979</strain>
    </source>
</reference>
<feature type="transmembrane region" description="Helical" evidence="1">
    <location>
        <begin position="12"/>
        <end position="33"/>
    </location>
</feature>
<keyword evidence="1" id="KW-1133">Transmembrane helix</keyword>
<keyword evidence="1" id="KW-0812">Transmembrane</keyword>
<comment type="caution">
    <text evidence="2">The sequence shown here is derived from an EMBL/GenBank/DDBJ whole genome shotgun (WGS) entry which is preliminary data.</text>
</comment>
<name>A0A843YFL1_9RHOB</name>
<keyword evidence="1" id="KW-0472">Membrane</keyword>
<evidence type="ECO:0000313" key="2">
    <source>
        <dbReference type="EMBL" id="MQQ07889.1"/>
    </source>
</evidence>
<keyword evidence="2" id="KW-0032">Aminotransferase</keyword>
<organism evidence="2 3">
    <name type="scientific">Tritonibacter litoralis</name>
    <dbReference type="NCBI Taxonomy" id="2662264"/>
    <lineage>
        <taxon>Bacteria</taxon>
        <taxon>Pseudomonadati</taxon>
        <taxon>Pseudomonadota</taxon>
        <taxon>Alphaproteobacteria</taxon>
        <taxon>Rhodobacterales</taxon>
        <taxon>Paracoccaceae</taxon>
        <taxon>Tritonibacter</taxon>
    </lineage>
</organism>
<keyword evidence="2" id="KW-0808">Transferase</keyword>
<keyword evidence="3" id="KW-1185">Reference proteome</keyword>
<dbReference type="AlphaFoldDB" id="A0A843YFL1"/>
<gene>
    <name evidence="2" type="ORF">GFB49_05440</name>
</gene>
<dbReference type="Proteomes" id="UP000444174">
    <property type="component" value="Unassembled WGS sequence"/>
</dbReference>
<evidence type="ECO:0000256" key="1">
    <source>
        <dbReference type="SAM" id="Phobius"/>
    </source>
</evidence>
<proteinExistence type="predicted"/>
<evidence type="ECO:0000313" key="3">
    <source>
        <dbReference type="Proteomes" id="UP000444174"/>
    </source>
</evidence>
<protein>
    <submittedName>
        <fullName evidence="2">Histidinol phosphate aminotransferase</fullName>
    </submittedName>
</protein>
<dbReference type="GO" id="GO:0008483">
    <property type="term" value="F:transaminase activity"/>
    <property type="evidence" value="ECO:0007669"/>
    <property type="project" value="UniProtKB-KW"/>
</dbReference>
<accession>A0A843YFL1</accession>
<dbReference type="RefSeq" id="WP_153214812.1">
    <property type="nucleotide sequence ID" value="NZ_WIBF01000002.1"/>
</dbReference>
<sequence length="66" mass="7611">MQRREDQPDYQSALFIFLGVSLIWLFLIVWGLFGMGPVLVLAVVLNHLITRLGVVLEDYSVTEDRF</sequence>